<sequence>MGGLFRAPKPVVVAPTATADPTPVVASPSPEAAAQTARADNQLRARRGLAGTIATSARGVLEEKPPAATAPALAPGLAGARKTLLGE</sequence>
<protein>
    <submittedName>
        <fullName evidence="2">Uncharacterized protein</fullName>
    </submittedName>
</protein>
<organism evidence="2 3">
    <name type="scientific">Teichococcus deserti</name>
    <dbReference type="NCBI Taxonomy" id="1817963"/>
    <lineage>
        <taxon>Bacteria</taxon>
        <taxon>Pseudomonadati</taxon>
        <taxon>Pseudomonadota</taxon>
        <taxon>Alphaproteobacteria</taxon>
        <taxon>Acetobacterales</taxon>
        <taxon>Roseomonadaceae</taxon>
        <taxon>Roseomonas</taxon>
    </lineage>
</organism>
<feature type="region of interest" description="Disordered" evidence="1">
    <location>
        <begin position="1"/>
        <end position="39"/>
    </location>
</feature>
<feature type="compositionally biased region" description="Low complexity" evidence="1">
    <location>
        <begin position="21"/>
        <end position="34"/>
    </location>
</feature>
<reference evidence="2 3" key="1">
    <citation type="submission" date="2016-10" db="EMBL/GenBank/DDBJ databases">
        <title>Draft Genome sequence of Roseomonas sp. strain M3.</title>
        <authorList>
            <person name="Subhash Y."/>
            <person name="Lee S."/>
        </authorList>
    </citation>
    <scope>NUCLEOTIDE SEQUENCE [LARGE SCALE GENOMIC DNA]</scope>
    <source>
        <strain evidence="2 3">M3</strain>
    </source>
</reference>
<dbReference type="Proteomes" id="UP000188879">
    <property type="component" value="Unassembled WGS sequence"/>
</dbReference>
<evidence type="ECO:0000313" key="2">
    <source>
        <dbReference type="EMBL" id="ONG55752.1"/>
    </source>
</evidence>
<comment type="caution">
    <text evidence="2">The sequence shown here is derived from an EMBL/GenBank/DDBJ whole genome shotgun (WGS) entry which is preliminary data.</text>
</comment>
<dbReference type="EMBL" id="MLCO01000069">
    <property type="protein sequence ID" value="ONG55752.1"/>
    <property type="molecule type" value="Genomic_DNA"/>
</dbReference>
<accession>A0A1V2H4X9</accession>
<feature type="compositionally biased region" description="Low complexity" evidence="1">
    <location>
        <begin position="66"/>
        <end position="80"/>
    </location>
</feature>
<gene>
    <name evidence="2" type="ORF">BKE38_08785</name>
</gene>
<dbReference type="OrthoDB" id="7366688at2"/>
<evidence type="ECO:0000256" key="1">
    <source>
        <dbReference type="SAM" id="MobiDB-lite"/>
    </source>
</evidence>
<proteinExistence type="predicted"/>
<feature type="region of interest" description="Disordered" evidence="1">
    <location>
        <begin position="56"/>
        <end position="87"/>
    </location>
</feature>
<evidence type="ECO:0000313" key="3">
    <source>
        <dbReference type="Proteomes" id="UP000188879"/>
    </source>
</evidence>
<dbReference type="AlphaFoldDB" id="A0A1V2H4X9"/>
<dbReference type="RefSeq" id="WP_076956983.1">
    <property type="nucleotide sequence ID" value="NZ_MLCO01000069.1"/>
</dbReference>
<keyword evidence="3" id="KW-1185">Reference proteome</keyword>
<name>A0A1V2H4X9_9PROT</name>